<evidence type="ECO:0000313" key="2">
    <source>
        <dbReference type="EMBL" id="ESU26628.1"/>
    </source>
</evidence>
<dbReference type="RefSeq" id="WP_023580161.1">
    <property type="nucleotide sequence ID" value="NZ_AVGG01000018.1"/>
</dbReference>
<keyword evidence="1" id="KW-1133">Transmembrane helix</keyword>
<feature type="transmembrane region" description="Helical" evidence="1">
    <location>
        <begin position="74"/>
        <end position="94"/>
    </location>
</feature>
<protein>
    <recommendedName>
        <fullName evidence="4">DUF4190 domain-containing protein</fullName>
    </recommendedName>
</protein>
<gene>
    <name evidence="2" type="ORF">FLJC2902T_26020</name>
</gene>
<dbReference type="eggNOG" id="ENOG5032SAQ">
    <property type="taxonomic scope" value="Bacteria"/>
</dbReference>
<dbReference type="PATRIC" id="fig|1341181.4.peg.2561"/>
<feature type="transmembrane region" description="Helical" evidence="1">
    <location>
        <begin position="20"/>
        <end position="49"/>
    </location>
</feature>
<dbReference type="Proteomes" id="UP000018004">
    <property type="component" value="Unassembled WGS sequence"/>
</dbReference>
<evidence type="ECO:0000256" key="1">
    <source>
        <dbReference type="SAM" id="Phobius"/>
    </source>
</evidence>
<dbReference type="AlphaFoldDB" id="V6SIU7"/>
<name>V6SIU7_9FLAO</name>
<accession>V6SIU7</accession>
<dbReference type="STRING" id="1341181.FLJC2902T_26020"/>
<sequence length="118" mass="13318">MEETNFKNFEIKEKLPNATPVIILGVISIITCCFYGIGAILGGIGIYLANKDTKLYKENPDLYSNYNNIKTGKVLCIIGVILGVLFLAYLIWFINVVGMDALQDPELMEERMREFFGQ</sequence>
<dbReference type="Pfam" id="PF07666">
    <property type="entry name" value="MpPF26"/>
    <property type="match status" value="1"/>
</dbReference>
<keyword evidence="1" id="KW-0472">Membrane</keyword>
<evidence type="ECO:0008006" key="4">
    <source>
        <dbReference type="Google" id="ProtNLM"/>
    </source>
</evidence>
<comment type="caution">
    <text evidence="2">The sequence shown here is derived from an EMBL/GenBank/DDBJ whole genome shotgun (WGS) entry which is preliminary data.</text>
</comment>
<evidence type="ECO:0000313" key="3">
    <source>
        <dbReference type="Proteomes" id="UP000018004"/>
    </source>
</evidence>
<dbReference type="InterPro" id="IPR011655">
    <property type="entry name" value="MpPF26"/>
</dbReference>
<proteinExistence type="predicted"/>
<reference evidence="2 3" key="1">
    <citation type="submission" date="2013-08" db="EMBL/GenBank/DDBJ databases">
        <title>Flavobacterium limnosediminis JC2902 genome sequencing.</title>
        <authorList>
            <person name="Lee K."/>
            <person name="Yi H."/>
            <person name="Park S."/>
            <person name="Chun J."/>
        </authorList>
    </citation>
    <scope>NUCLEOTIDE SEQUENCE [LARGE SCALE GENOMIC DNA]</scope>
    <source>
        <strain evidence="2 3">JC2902</strain>
    </source>
</reference>
<dbReference type="EMBL" id="AVGG01000018">
    <property type="protein sequence ID" value="ESU26628.1"/>
    <property type="molecule type" value="Genomic_DNA"/>
</dbReference>
<dbReference type="OrthoDB" id="1099888at2"/>
<dbReference type="NCBIfam" id="NF040945">
    <property type="entry name" value="CCC_membrane"/>
    <property type="match status" value="1"/>
</dbReference>
<keyword evidence="1" id="KW-0812">Transmembrane</keyword>
<organism evidence="2 3">
    <name type="scientific">Flavobacterium limnosediminis JC2902</name>
    <dbReference type="NCBI Taxonomy" id="1341181"/>
    <lineage>
        <taxon>Bacteria</taxon>
        <taxon>Pseudomonadati</taxon>
        <taxon>Bacteroidota</taxon>
        <taxon>Flavobacteriia</taxon>
        <taxon>Flavobacteriales</taxon>
        <taxon>Flavobacteriaceae</taxon>
        <taxon>Flavobacterium</taxon>
    </lineage>
</organism>
<keyword evidence="3" id="KW-1185">Reference proteome</keyword>